<accession>A0A418N7G8</accession>
<feature type="transmembrane region" description="Helical" evidence="1">
    <location>
        <begin position="164"/>
        <end position="183"/>
    </location>
</feature>
<proteinExistence type="predicted"/>
<feature type="transmembrane region" description="Helical" evidence="1">
    <location>
        <begin position="94"/>
        <end position="114"/>
    </location>
</feature>
<evidence type="ECO:0000313" key="4">
    <source>
        <dbReference type="Proteomes" id="UP000284189"/>
    </source>
</evidence>
<dbReference type="InterPro" id="IPR025367">
    <property type="entry name" value="DUF4271"/>
</dbReference>
<feature type="transmembrane region" description="Helical" evidence="1">
    <location>
        <begin position="195"/>
        <end position="216"/>
    </location>
</feature>
<feature type="transmembrane region" description="Helical" evidence="1">
    <location>
        <begin position="61"/>
        <end position="82"/>
    </location>
</feature>
<feature type="transmembrane region" description="Helical" evidence="1">
    <location>
        <begin position="138"/>
        <end position="158"/>
    </location>
</feature>
<dbReference type="EMBL" id="QXFJ01000023">
    <property type="protein sequence ID" value="RIV70676.1"/>
    <property type="molecule type" value="Genomic_DNA"/>
</dbReference>
<sequence length="218" mass="24899">MNPIEKSIVSLDWMTLVLFSSLVLLAIGKYWYSSKFLNFIILPFNDKYVLLNSKKGPLLNWFHILMSIFQLLNLSLFIFLALRAFDVMPQGDPVFTFLIVLGALALFEFAKLLLQSFTGYVFNNQEFILGIIFSKTSYLNYSSIVIALANILLIYVLINSKAMIYVAISFIILINGIGTIKLLKNHQKAMFPYFVYFILYLCALEIAPLVLIGSYLKV</sequence>
<evidence type="ECO:0000313" key="3">
    <source>
        <dbReference type="EMBL" id="TXK02113.1"/>
    </source>
</evidence>
<evidence type="ECO:0000313" key="5">
    <source>
        <dbReference type="Proteomes" id="UP000321528"/>
    </source>
</evidence>
<dbReference type="AlphaFoldDB" id="A0A418N7G8"/>
<protein>
    <submittedName>
        <fullName evidence="2">DUF4271 domain-containing protein</fullName>
    </submittedName>
</protein>
<comment type="caution">
    <text evidence="2">The sequence shown here is derived from an EMBL/GenBank/DDBJ whole genome shotgun (WGS) entry which is preliminary data.</text>
</comment>
<feature type="transmembrane region" description="Helical" evidence="1">
    <location>
        <begin position="13"/>
        <end position="32"/>
    </location>
</feature>
<dbReference type="Proteomes" id="UP000284189">
    <property type="component" value="Unassembled WGS sequence"/>
</dbReference>
<dbReference type="OrthoDB" id="1438590at2"/>
<dbReference type="RefSeq" id="WP_119640376.1">
    <property type="nucleotide sequence ID" value="NZ_QXFJ01000023.1"/>
</dbReference>
<name>A0A418N7G8_9FLAO</name>
<keyword evidence="1" id="KW-1133">Transmembrane helix</keyword>
<keyword evidence="5" id="KW-1185">Reference proteome</keyword>
<dbReference type="EMBL" id="VNWL01000022">
    <property type="protein sequence ID" value="TXK02113.1"/>
    <property type="molecule type" value="Genomic_DNA"/>
</dbReference>
<dbReference type="Pfam" id="PF14093">
    <property type="entry name" value="DUF4271"/>
    <property type="match status" value="1"/>
</dbReference>
<keyword evidence="1" id="KW-0472">Membrane</keyword>
<gene>
    <name evidence="2" type="ORF">D2U88_09940</name>
    <name evidence="3" type="ORF">FQ019_09865</name>
</gene>
<reference evidence="3 5" key="2">
    <citation type="submission" date="2019-07" db="EMBL/GenBank/DDBJ databases">
        <title>Draft genome of two Muricauda strains isolated from deep sea.</title>
        <authorList>
            <person name="Sun C."/>
        </authorList>
    </citation>
    <scope>NUCLEOTIDE SEQUENCE [LARGE SCALE GENOMIC DNA]</scope>
    <source>
        <strain evidence="3 5">NH166</strain>
    </source>
</reference>
<evidence type="ECO:0000313" key="2">
    <source>
        <dbReference type="EMBL" id="RIV70676.1"/>
    </source>
</evidence>
<dbReference type="Proteomes" id="UP000321528">
    <property type="component" value="Unassembled WGS sequence"/>
</dbReference>
<organism evidence="2 4">
    <name type="scientific">Flagellimonas aequoris</name>
    <dbReference type="NCBI Taxonomy" id="2306997"/>
    <lineage>
        <taxon>Bacteria</taxon>
        <taxon>Pseudomonadati</taxon>
        <taxon>Bacteroidota</taxon>
        <taxon>Flavobacteriia</taxon>
        <taxon>Flavobacteriales</taxon>
        <taxon>Flavobacteriaceae</taxon>
        <taxon>Flagellimonas</taxon>
    </lineage>
</organism>
<reference evidence="2 4" key="1">
    <citation type="submission" date="2018-08" db="EMBL/GenBank/DDBJ databases">
        <title>Proposal of Muricauda 72 sp.nov. and Muricauda NH166 sp.nov., isolated from seawater.</title>
        <authorList>
            <person name="Cheng H."/>
            <person name="Wu Y.-H."/>
            <person name="Guo L.-L."/>
            <person name="Xu X.-W."/>
        </authorList>
    </citation>
    <scope>NUCLEOTIDE SEQUENCE [LARGE SCALE GENOMIC DNA]</scope>
    <source>
        <strain evidence="2 4">NH166</strain>
    </source>
</reference>
<evidence type="ECO:0000256" key="1">
    <source>
        <dbReference type="SAM" id="Phobius"/>
    </source>
</evidence>
<keyword evidence="1" id="KW-0812">Transmembrane</keyword>